<sequence>MCISKDRKPLIMVGAREESKNRKLAKGIKHSELGINSNIYKEHLHRRGRSSPSGGNLCTIASISTSSNKSLSTSEFEAFFKDNEEGDASCIIQEKDYIRKSHNSKEGLYVVDLINQGSIVLITHSLINCSRNAPIWEN</sequence>
<reference evidence="1 2" key="1">
    <citation type="journal article" date="2018" name="Science">
        <title>The opium poppy genome and morphinan production.</title>
        <authorList>
            <person name="Guo L."/>
            <person name="Winzer T."/>
            <person name="Yang X."/>
            <person name="Li Y."/>
            <person name="Ning Z."/>
            <person name="He Z."/>
            <person name="Teodor R."/>
            <person name="Lu Y."/>
            <person name="Bowser T.A."/>
            <person name="Graham I.A."/>
            <person name="Ye K."/>
        </authorList>
    </citation>
    <scope>NUCLEOTIDE SEQUENCE [LARGE SCALE GENOMIC DNA]</scope>
    <source>
        <strain evidence="2">cv. HN1</strain>
        <tissue evidence="1">Leaves</tissue>
    </source>
</reference>
<proteinExistence type="predicted"/>
<evidence type="ECO:0000313" key="2">
    <source>
        <dbReference type="Proteomes" id="UP000316621"/>
    </source>
</evidence>
<dbReference type="AlphaFoldDB" id="A0A4Y7K7L3"/>
<organism evidence="1 2">
    <name type="scientific">Papaver somniferum</name>
    <name type="common">Opium poppy</name>
    <dbReference type="NCBI Taxonomy" id="3469"/>
    <lineage>
        <taxon>Eukaryota</taxon>
        <taxon>Viridiplantae</taxon>
        <taxon>Streptophyta</taxon>
        <taxon>Embryophyta</taxon>
        <taxon>Tracheophyta</taxon>
        <taxon>Spermatophyta</taxon>
        <taxon>Magnoliopsida</taxon>
        <taxon>Ranunculales</taxon>
        <taxon>Papaveraceae</taxon>
        <taxon>Papaveroideae</taxon>
        <taxon>Papaver</taxon>
    </lineage>
</organism>
<accession>A0A4Y7K7L3</accession>
<dbReference type="Proteomes" id="UP000316621">
    <property type="component" value="Chromosome 6"/>
</dbReference>
<keyword evidence="2" id="KW-1185">Reference proteome</keyword>
<protein>
    <submittedName>
        <fullName evidence="1">Uncharacterized protein</fullName>
    </submittedName>
</protein>
<dbReference type="EMBL" id="CM010720">
    <property type="protein sequence ID" value="RZC67978.1"/>
    <property type="molecule type" value="Genomic_DNA"/>
</dbReference>
<evidence type="ECO:0000313" key="1">
    <source>
        <dbReference type="EMBL" id="RZC67978.1"/>
    </source>
</evidence>
<name>A0A4Y7K7L3_PAPSO</name>
<dbReference type="Gramene" id="RZC67978">
    <property type="protein sequence ID" value="RZC67978"/>
    <property type="gene ID" value="C5167_011682"/>
</dbReference>
<gene>
    <name evidence="1" type="ORF">C5167_011682</name>
</gene>